<dbReference type="InterPro" id="IPR012334">
    <property type="entry name" value="Pectin_lyas_fold"/>
</dbReference>
<organism evidence="3 4">
    <name type="scientific">Skermanella aerolata</name>
    <dbReference type="NCBI Taxonomy" id="393310"/>
    <lineage>
        <taxon>Bacteria</taxon>
        <taxon>Pseudomonadati</taxon>
        <taxon>Pseudomonadota</taxon>
        <taxon>Alphaproteobacteria</taxon>
        <taxon>Rhodospirillales</taxon>
        <taxon>Azospirillaceae</taxon>
        <taxon>Skermanella</taxon>
    </lineage>
</organism>
<feature type="chain" id="PRO_5022144609" evidence="2">
    <location>
        <begin position="26"/>
        <end position="365"/>
    </location>
</feature>
<dbReference type="Gene3D" id="2.160.20.10">
    <property type="entry name" value="Single-stranded right-handed beta-helix, Pectin lyase-like"/>
    <property type="match status" value="1"/>
</dbReference>
<dbReference type="EMBL" id="BJYZ01000003">
    <property type="protein sequence ID" value="GEO36656.1"/>
    <property type="molecule type" value="Genomic_DNA"/>
</dbReference>
<gene>
    <name evidence="3" type="ORF">SAE02_08040</name>
</gene>
<protein>
    <submittedName>
        <fullName evidence="3">Uncharacterized protein</fullName>
    </submittedName>
</protein>
<evidence type="ECO:0000313" key="4">
    <source>
        <dbReference type="Proteomes" id="UP000321523"/>
    </source>
</evidence>
<dbReference type="InterPro" id="IPR006626">
    <property type="entry name" value="PbH1"/>
</dbReference>
<dbReference type="Proteomes" id="UP000321523">
    <property type="component" value="Unassembled WGS sequence"/>
</dbReference>
<evidence type="ECO:0000313" key="3">
    <source>
        <dbReference type="EMBL" id="GEO36656.1"/>
    </source>
</evidence>
<keyword evidence="4" id="KW-1185">Reference proteome</keyword>
<dbReference type="InterPro" id="IPR011050">
    <property type="entry name" value="Pectin_lyase_fold/virulence"/>
</dbReference>
<feature type="region of interest" description="Disordered" evidence="1">
    <location>
        <begin position="313"/>
        <end position="343"/>
    </location>
</feature>
<proteinExistence type="predicted"/>
<evidence type="ECO:0000256" key="2">
    <source>
        <dbReference type="SAM" id="SignalP"/>
    </source>
</evidence>
<comment type="caution">
    <text evidence="3">The sequence shown here is derived from an EMBL/GenBank/DDBJ whole genome shotgun (WGS) entry which is preliminary data.</text>
</comment>
<dbReference type="SUPFAM" id="SSF51126">
    <property type="entry name" value="Pectin lyase-like"/>
    <property type="match status" value="1"/>
</dbReference>
<dbReference type="PROSITE" id="PS51257">
    <property type="entry name" value="PROKAR_LIPOPROTEIN"/>
    <property type="match status" value="1"/>
</dbReference>
<dbReference type="OrthoDB" id="7297981at2"/>
<sequence length="365" mass="38127">MKRPMTRMIILALLLTGCADNLTSAAQMTPPFDGEGAQAKQIWVSPDGPVSDINAALQMATPGTDVMVKAGTYQGAVKFARSGDDGAPIRLISADGRGKARIVSDKTGLYGFGTKNAGVFGFHIVAGSGGNGIQFGLSGSDTSAKSRYVRNLVIADNLVEDAGEDGIKLSQADGVFLYGNIVRNSGADRNGNGDGGIDMVAVNHSQIVANVVDGTPGHTCLMMKGGSEGNFVAGNIMKGCERDGLSVGGLTTGKWMRPGTDSEAKFNTVVGNDIEAGRNGLLIFGATGNMVANNRCGGRQSCVSEMVSDRGHAPMGNYDNRLENNRPDPAPDVGTSAVQGDDPHRWARAHKIDMLPDQALQDRAR</sequence>
<dbReference type="AlphaFoldDB" id="A0A512DJK1"/>
<feature type="signal peptide" evidence="2">
    <location>
        <begin position="1"/>
        <end position="25"/>
    </location>
</feature>
<reference evidence="3 4" key="1">
    <citation type="submission" date="2019-07" db="EMBL/GenBank/DDBJ databases">
        <title>Whole genome shotgun sequence of Skermanella aerolata NBRC 106429.</title>
        <authorList>
            <person name="Hosoyama A."/>
            <person name="Uohara A."/>
            <person name="Ohji S."/>
            <person name="Ichikawa N."/>
        </authorList>
    </citation>
    <scope>NUCLEOTIDE SEQUENCE [LARGE SCALE GENOMIC DNA]</scope>
    <source>
        <strain evidence="3 4">NBRC 106429</strain>
    </source>
</reference>
<name>A0A512DJK1_9PROT</name>
<keyword evidence="2" id="KW-0732">Signal</keyword>
<evidence type="ECO:0000256" key="1">
    <source>
        <dbReference type="SAM" id="MobiDB-lite"/>
    </source>
</evidence>
<accession>A0A512DJK1</accession>
<dbReference type="SMART" id="SM00710">
    <property type="entry name" value="PbH1"/>
    <property type="match status" value="4"/>
</dbReference>